<dbReference type="InterPro" id="IPR001584">
    <property type="entry name" value="Integrase_cat-core"/>
</dbReference>
<dbReference type="GO" id="GO:0015074">
    <property type="term" value="P:DNA integration"/>
    <property type="evidence" value="ECO:0007669"/>
    <property type="project" value="InterPro"/>
</dbReference>
<dbReference type="Gene3D" id="3.30.420.10">
    <property type="entry name" value="Ribonuclease H-like superfamily/Ribonuclease H"/>
    <property type="match status" value="1"/>
</dbReference>
<feature type="domain" description="Integrase catalytic" evidence="1">
    <location>
        <begin position="165"/>
        <end position="330"/>
    </location>
</feature>
<evidence type="ECO:0000259" key="1">
    <source>
        <dbReference type="PROSITE" id="PS50994"/>
    </source>
</evidence>
<dbReference type="InterPro" id="IPR012337">
    <property type="entry name" value="RNaseH-like_sf"/>
</dbReference>
<dbReference type="Proteomes" id="UP000195913">
    <property type="component" value="Unassembled WGS sequence"/>
</dbReference>
<dbReference type="InterPro" id="IPR036397">
    <property type="entry name" value="RNaseH_sf"/>
</dbReference>
<dbReference type="PROSITE" id="PS50994">
    <property type="entry name" value="INTEGRASE"/>
    <property type="match status" value="1"/>
</dbReference>
<proteinExistence type="predicted"/>
<gene>
    <name evidence="2" type="ORF">FM101_07290</name>
</gene>
<dbReference type="GO" id="GO:0003676">
    <property type="term" value="F:nucleic acid binding"/>
    <property type="evidence" value="ECO:0007669"/>
    <property type="project" value="InterPro"/>
</dbReference>
<dbReference type="SUPFAM" id="SSF53098">
    <property type="entry name" value="Ribonuclease H-like"/>
    <property type="match status" value="1"/>
</dbReference>
<dbReference type="EMBL" id="FUHW01000026">
    <property type="protein sequence ID" value="SJM62359.1"/>
    <property type="molecule type" value="Genomic_DNA"/>
</dbReference>
<organism evidence="2 3">
    <name type="scientific">Arthrobacter rhombi</name>
    <dbReference type="NCBI Taxonomy" id="71253"/>
    <lineage>
        <taxon>Bacteria</taxon>
        <taxon>Bacillati</taxon>
        <taxon>Actinomycetota</taxon>
        <taxon>Actinomycetes</taxon>
        <taxon>Micrococcales</taxon>
        <taxon>Micrococcaceae</taxon>
        <taxon>Arthrobacter</taxon>
    </lineage>
</organism>
<reference evidence="2 3" key="1">
    <citation type="submission" date="2017-02" db="EMBL/GenBank/DDBJ databases">
        <authorList>
            <person name="Peterson S.W."/>
        </authorList>
    </citation>
    <scope>NUCLEOTIDE SEQUENCE [LARGE SCALE GENOMIC DNA]</scope>
    <source>
        <strain evidence="2 3">B Ar 00.02</strain>
    </source>
</reference>
<dbReference type="Pfam" id="PF00665">
    <property type="entry name" value="rve"/>
    <property type="match status" value="1"/>
</dbReference>
<evidence type="ECO:0000313" key="3">
    <source>
        <dbReference type="Proteomes" id="UP000195913"/>
    </source>
</evidence>
<keyword evidence="3" id="KW-1185">Reference proteome</keyword>
<name>A0A1R4G2E9_9MICC</name>
<accession>A0A1R4G2E9</accession>
<protein>
    <submittedName>
        <fullName evidence="2">Rv3128c-like protein</fullName>
    </submittedName>
</protein>
<sequence>MGLTMSERKAVTKHLAQRYQNANKPVKTEILDHVVELTGWHRDHARAALRRAVEPSRPKLVRQGRAPTYPADLQQSLILCWAVLRAPAGKLLAAATDYLVPMLRAEHVLDVTDEQARLLMAMSAATIDRRLAHEREKMRLHGRSRTKPGSLLKSQIPIRTWADWDDAVPGFVEIDLVCHEGSNPAGQFCCTLTVTDIATGWTVNRSVQNKAQKWVFEALMHVKNVFPFPIIGIDSDNGSEFINDHLYRYCLDNKITFTRSRPLHKNDGAHVEQKNWSRVRELVGYQRFDTARELELLNRIWELDRVFTNYLLPQQKLVSKTRHGAKVSKKHDKPATAYQRAAGYPGMAKRPIITMNAQFKRIRVMALQRQISALTAELDTLARRKNRAPVPVFDIAKARS</sequence>
<dbReference type="AlphaFoldDB" id="A0A1R4G2E9"/>
<evidence type="ECO:0000313" key="2">
    <source>
        <dbReference type="EMBL" id="SJM62359.1"/>
    </source>
</evidence>